<name>A0A167W553_9EURO</name>
<dbReference type="EMBL" id="AZGZ01000026">
    <property type="protein sequence ID" value="KZZ88414.1"/>
    <property type="molecule type" value="Genomic_DNA"/>
</dbReference>
<keyword evidence="3" id="KW-1185">Reference proteome</keyword>
<comment type="caution">
    <text evidence="2">The sequence shown here is derived from an EMBL/GenBank/DDBJ whole genome shotgun (WGS) entry which is preliminary data.</text>
</comment>
<sequence>MHGACANCHWSAAGDRCSIRDDAHLRGLKRSAPDTPTGRKRSRQFAPDFNMMARDIRKNTKALTPPTREQLGTTNLEEVSLLMRDSLRMYEYFKARHGFLDELARKQVVIISESEDEKEKKEGEGEGEGEEEEMDQD</sequence>
<evidence type="ECO:0000256" key="1">
    <source>
        <dbReference type="SAM" id="MobiDB-lite"/>
    </source>
</evidence>
<feature type="region of interest" description="Disordered" evidence="1">
    <location>
        <begin position="112"/>
        <end position="137"/>
    </location>
</feature>
<evidence type="ECO:0000313" key="3">
    <source>
        <dbReference type="Proteomes" id="UP000242877"/>
    </source>
</evidence>
<accession>A0A167W553</accession>
<gene>
    <name evidence="2" type="ORF">AAP_04986</name>
</gene>
<reference evidence="2 3" key="1">
    <citation type="journal article" date="2016" name="Genome Biol. Evol.">
        <title>Divergent and convergent evolution of fungal pathogenicity.</title>
        <authorList>
            <person name="Shang Y."/>
            <person name="Xiao G."/>
            <person name="Zheng P."/>
            <person name="Cen K."/>
            <person name="Zhan S."/>
            <person name="Wang C."/>
        </authorList>
    </citation>
    <scope>NUCLEOTIDE SEQUENCE [LARGE SCALE GENOMIC DNA]</scope>
    <source>
        <strain evidence="2 3">ARSEF 7405</strain>
    </source>
</reference>
<organism evidence="2 3">
    <name type="scientific">Ascosphaera apis ARSEF 7405</name>
    <dbReference type="NCBI Taxonomy" id="392613"/>
    <lineage>
        <taxon>Eukaryota</taxon>
        <taxon>Fungi</taxon>
        <taxon>Dikarya</taxon>
        <taxon>Ascomycota</taxon>
        <taxon>Pezizomycotina</taxon>
        <taxon>Eurotiomycetes</taxon>
        <taxon>Eurotiomycetidae</taxon>
        <taxon>Onygenales</taxon>
        <taxon>Ascosphaeraceae</taxon>
        <taxon>Ascosphaera</taxon>
    </lineage>
</organism>
<dbReference type="VEuPathDB" id="FungiDB:AAP_04986"/>
<feature type="compositionally biased region" description="Acidic residues" evidence="1">
    <location>
        <begin position="125"/>
        <end position="137"/>
    </location>
</feature>
<evidence type="ECO:0000313" key="2">
    <source>
        <dbReference type="EMBL" id="KZZ88414.1"/>
    </source>
</evidence>
<dbReference type="Proteomes" id="UP000242877">
    <property type="component" value="Unassembled WGS sequence"/>
</dbReference>
<proteinExistence type="predicted"/>
<protein>
    <submittedName>
        <fullName evidence="2">Uncharacterized protein</fullName>
    </submittedName>
</protein>
<dbReference type="AlphaFoldDB" id="A0A167W553"/>